<feature type="compositionally biased region" description="Basic residues" evidence="1">
    <location>
        <begin position="196"/>
        <end position="208"/>
    </location>
</feature>
<dbReference type="InterPro" id="IPR003870">
    <property type="entry name" value="DUF222"/>
</dbReference>
<dbReference type="RefSeq" id="WP_163736193.1">
    <property type="nucleotide sequence ID" value="NZ_JAAGOA010000005.1"/>
</dbReference>
<sequence length="489" mass="53425">MSTSASDSQPPSGTRGLAATAPGPALGLALEECQPRQLDDYDVVDAIVACQRQMAHLQAVQARMVQELSGRENYAFCVACEDTEVDNAFHTHDRADAVGQELSPALTWTPNEAKNHAGLAIELVEEHRSVLRALEQGRISWNKARIIVRGVSWLHDAWLQAEVEDRLLEDAPGMTERQLHRRLNRMLSEADPDTARKRRAEGRKKRRVCPPVPDDDVTGIASMTLVGPAEDLAALYTAVDAGARALRAAGDSRNLDQLRFDLLCQIGWNALATGVLAGPEQVRLANRHGRPATVNVTVPITTLLGLDDQPCQLAGYGPIPAEAARRIAEDAVLRRLLTDPVDGRLLEYGRTTYSPPRALKDFVLARDSRCVFPTCDTPSDVCDIDHGIPWEDGGTTGASNNHPLSRGCHVAKTLHGWSIEHLDWGGYRWRSPAGHTYTVPPEAVGPIRHLARPEHRRPRTDPDPDTGHQTDTGTDADTGTDPDSDPPPF</sequence>
<feature type="region of interest" description="Disordered" evidence="1">
    <location>
        <begin position="188"/>
        <end position="213"/>
    </location>
</feature>
<comment type="caution">
    <text evidence="3">The sequence shown here is derived from an EMBL/GenBank/DDBJ whole genome shotgun (WGS) entry which is preliminary data.</text>
</comment>
<dbReference type="SMART" id="SM00507">
    <property type="entry name" value="HNHc"/>
    <property type="match status" value="1"/>
</dbReference>
<dbReference type="EMBL" id="JAAGOA010000005">
    <property type="protein sequence ID" value="NEE00472.1"/>
    <property type="molecule type" value="Genomic_DNA"/>
</dbReference>
<feature type="compositionally biased region" description="Polar residues" evidence="1">
    <location>
        <begin position="1"/>
        <end position="12"/>
    </location>
</feature>
<dbReference type="Pfam" id="PF02720">
    <property type="entry name" value="DUF222"/>
    <property type="match status" value="1"/>
</dbReference>
<feature type="region of interest" description="Disordered" evidence="1">
    <location>
        <begin position="437"/>
        <end position="489"/>
    </location>
</feature>
<organism evidence="3 4">
    <name type="scientific">Phytoactinopolyspora halotolerans</name>
    <dbReference type="NCBI Taxonomy" id="1981512"/>
    <lineage>
        <taxon>Bacteria</taxon>
        <taxon>Bacillati</taxon>
        <taxon>Actinomycetota</taxon>
        <taxon>Actinomycetes</taxon>
        <taxon>Jiangellales</taxon>
        <taxon>Jiangellaceae</taxon>
        <taxon>Phytoactinopolyspora</taxon>
    </lineage>
</organism>
<evidence type="ECO:0000259" key="2">
    <source>
        <dbReference type="SMART" id="SM00507"/>
    </source>
</evidence>
<dbReference type="AlphaFoldDB" id="A0A6L9S7B8"/>
<dbReference type="InterPro" id="IPR003615">
    <property type="entry name" value="HNH_nuc"/>
</dbReference>
<evidence type="ECO:0000313" key="3">
    <source>
        <dbReference type="EMBL" id="NEE00472.1"/>
    </source>
</evidence>
<protein>
    <submittedName>
        <fullName evidence="3">DUF222 domain-containing protein</fullName>
    </submittedName>
</protein>
<name>A0A6L9S7B8_9ACTN</name>
<dbReference type="CDD" id="cd00085">
    <property type="entry name" value="HNHc"/>
    <property type="match status" value="1"/>
</dbReference>
<gene>
    <name evidence="3" type="ORF">G1H10_09845</name>
</gene>
<dbReference type="Proteomes" id="UP000475214">
    <property type="component" value="Unassembled WGS sequence"/>
</dbReference>
<reference evidence="3 4" key="1">
    <citation type="submission" date="2020-02" db="EMBL/GenBank/DDBJ databases">
        <authorList>
            <person name="Li X.-J."/>
            <person name="Han X.-M."/>
        </authorList>
    </citation>
    <scope>NUCLEOTIDE SEQUENCE [LARGE SCALE GENOMIC DNA]</scope>
    <source>
        <strain evidence="3 4">CCTCC AB 2017055</strain>
    </source>
</reference>
<evidence type="ECO:0000313" key="4">
    <source>
        <dbReference type="Proteomes" id="UP000475214"/>
    </source>
</evidence>
<feature type="compositionally biased region" description="Acidic residues" evidence="1">
    <location>
        <begin position="478"/>
        <end position="489"/>
    </location>
</feature>
<proteinExistence type="predicted"/>
<feature type="compositionally biased region" description="Basic and acidic residues" evidence="1">
    <location>
        <begin position="459"/>
        <end position="468"/>
    </location>
</feature>
<feature type="region of interest" description="Disordered" evidence="1">
    <location>
        <begin position="1"/>
        <end position="20"/>
    </location>
</feature>
<accession>A0A6L9S7B8</accession>
<evidence type="ECO:0000256" key="1">
    <source>
        <dbReference type="SAM" id="MobiDB-lite"/>
    </source>
</evidence>
<keyword evidence="4" id="KW-1185">Reference proteome</keyword>
<feature type="domain" description="HNH nuclease" evidence="2">
    <location>
        <begin position="358"/>
        <end position="410"/>
    </location>
</feature>